<sequence>MDTHASGHKMTTTPPLEPNQPPSLTELRFPPPQPLQLITFHLFVYLSDTSALFLPLSPCATLLPARRSHVCTSTECPCLPLTIVSGRSYIAYALIARKCGLTDYVGDVSQLFELYENLRDIQIPVHPARTDRSAFP</sequence>
<organism evidence="2 3">
    <name type="scientific">Wuchereria bancrofti</name>
    <dbReference type="NCBI Taxonomy" id="6293"/>
    <lineage>
        <taxon>Eukaryota</taxon>
        <taxon>Metazoa</taxon>
        <taxon>Ecdysozoa</taxon>
        <taxon>Nematoda</taxon>
        <taxon>Chromadorea</taxon>
        <taxon>Rhabditida</taxon>
        <taxon>Spirurina</taxon>
        <taxon>Spiruromorpha</taxon>
        <taxon>Filarioidea</taxon>
        <taxon>Onchocercidae</taxon>
        <taxon>Wuchereria</taxon>
    </lineage>
</organism>
<dbReference type="EMBL" id="ADBV01002281">
    <property type="protein sequence ID" value="EJW83327.1"/>
    <property type="molecule type" value="Genomic_DNA"/>
</dbReference>
<evidence type="ECO:0000313" key="3">
    <source>
        <dbReference type="Proteomes" id="UP000004810"/>
    </source>
</evidence>
<gene>
    <name evidence="2" type="ORF">WUBG_05761</name>
</gene>
<accession>J9F1K1</accession>
<comment type="caution">
    <text evidence="2">The sequence shown here is derived from an EMBL/GenBank/DDBJ whole genome shotgun (WGS) entry which is preliminary data.</text>
</comment>
<evidence type="ECO:0000256" key="1">
    <source>
        <dbReference type="SAM" id="MobiDB-lite"/>
    </source>
</evidence>
<protein>
    <submittedName>
        <fullName evidence="2">Uncharacterized protein</fullName>
    </submittedName>
</protein>
<reference evidence="3" key="1">
    <citation type="submission" date="2012-08" db="EMBL/GenBank/DDBJ databases">
        <title>The Genome Sequence of Wuchereria bancrofti.</title>
        <authorList>
            <person name="Nutman T.B."/>
            <person name="Fink D.L."/>
            <person name="Russ C."/>
            <person name="Young S."/>
            <person name="Zeng Q."/>
            <person name="Koehrsen M."/>
            <person name="Alvarado L."/>
            <person name="Berlin A."/>
            <person name="Chapman S.B."/>
            <person name="Chen Z."/>
            <person name="Freedman E."/>
            <person name="Gellesch M."/>
            <person name="Goldberg J."/>
            <person name="Griggs A."/>
            <person name="Gujja S."/>
            <person name="Heilman E.R."/>
            <person name="Heiman D."/>
            <person name="Hepburn T."/>
            <person name="Howarth C."/>
            <person name="Jen D."/>
            <person name="Larson L."/>
            <person name="Lewis B."/>
            <person name="Mehta T."/>
            <person name="Park D."/>
            <person name="Pearson M."/>
            <person name="Roberts A."/>
            <person name="Saif S."/>
            <person name="Shea T."/>
            <person name="Shenoy N."/>
            <person name="Sisk P."/>
            <person name="Stolte C."/>
            <person name="Sykes S."/>
            <person name="Walk T."/>
            <person name="White J."/>
            <person name="Yandava C."/>
            <person name="Haas B."/>
            <person name="Henn M.R."/>
            <person name="Nusbaum C."/>
            <person name="Birren B."/>
        </authorList>
    </citation>
    <scope>NUCLEOTIDE SEQUENCE [LARGE SCALE GENOMIC DNA]</scope>
    <source>
        <strain evidence="3">NA</strain>
    </source>
</reference>
<feature type="region of interest" description="Disordered" evidence="1">
    <location>
        <begin position="1"/>
        <end position="25"/>
    </location>
</feature>
<proteinExistence type="predicted"/>
<dbReference type="Proteomes" id="UP000004810">
    <property type="component" value="Unassembled WGS sequence"/>
</dbReference>
<evidence type="ECO:0000313" key="2">
    <source>
        <dbReference type="EMBL" id="EJW83327.1"/>
    </source>
</evidence>
<name>J9F1K1_WUCBA</name>
<dbReference type="AlphaFoldDB" id="J9F1K1"/>